<organism evidence="4 5">
    <name type="scientific">Acetobacterium woodii (strain ATCC 29683 / DSM 1030 / JCM 2381 / KCTC 1655 / WB1)</name>
    <dbReference type="NCBI Taxonomy" id="931626"/>
    <lineage>
        <taxon>Bacteria</taxon>
        <taxon>Bacillati</taxon>
        <taxon>Bacillota</taxon>
        <taxon>Clostridia</taxon>
        <taxon>Eubacteriales</taxon>
        <taxon>Eubacteriaceae</taxon>
        <taxon>Acetobacterium</taxon>
    </lineage>
</organism>
<dbReference type="InterPro" id="IPR038601">
    <property type="entry name" value="MttB-like_sf"/>
</dbReference>
<dbReference type="Pfam" id="PF06253">
    <property type="entry name" value="MTTB"/>
    <property type="match status" value="1"/>
</dbReference>
<dbReference type="GO" id="GO:0008168">
    <property type="term" value="F:methyltransferase activity"/>
    <property type="evidence" value="ECO:0007669"/>
    <property type="project" value="UniProtKB-KW"/>
</dbReference>
<proteinExistence type="inferred from homology"/>
<dbReference type="Proteomes" id="UP000007177">
    <property type="component" value="Chromosome"/>
</dbReference>
<reference evidence="5" key="1">
    <citation type="submission" date="2011-07" db="EMBL/GenBank/DDBJ databases">
        <title>Complete genome sequence of Acetobacterium woodii.</title>
        <authorList>
            <person name="Poehlein A."/>
            <person name="Schmidt S."/>
            <person name="Kaster A.-K."/>
            <person name="Goenrich M."/>
            <person name="Vollmers J."/>
            <person name="Thuermer A."/>
            <person name="Gottschalk G."/>
            <person name="Thauer R.K."/>
            <person name="Daniel R."/>
            <person name="Mueller V."/>
        </authorList>
    </citation>
    <scope>NUCLEOTIDE SEQUENCE [LARGE SCALE GENOMIC DNA]</scope>
    <source>
        <strain evidence="5">ATCC 29683 / DSM 1030 / JCM 2381 / KCTC 1655 / WB1</strain>
    </source>
</reference>
<evidence type="ECO:0000313" key="5">
    <source>
        <dbReference type="Proteomes" id="UP000007177"/>
    </source>
</evidence>
<dbReference type="Gene3D" id="3.20.20.480">
    <property type="entry name" value="Trimethylamine methyltransferase-like"/>
    <property type="match status" value="1"/>
</dbReference>
<keyword evidence="5" id="KW-1185">Reference proteome</keyword>
<dbReference type="OrthoDB" id="5418352at2"/>
<name>H6LIG9_ACEWD</name>
<protein>
    <submittedName>
        <fullName evidence="4">Methyltransferase 1 MttB4</fullName>
        <ecNumber evidence="4">2.1.1.-</ecNumber>
    </submittedName>
</protein>
<dbReference type="HOGENOM" id="CLU_033581_1_0_9"/>
<dbReference type="EMBL" id="CP002987">
    <property type="protein sequence ID" value="AFA47343.1"/>
    <property type="molecule type" value="Genomic_DNA"/>
</dbReference>
<dbReference type="RefSeq" id="WP_014354946.1">
    <property type="nucleotide sequence ID" value="NC_016894.1"/>
</dbReference>
<dbReference type="GO" id="GO:0015948">
    <property type="term" value="P:methanogenesis"/>
    <property type="evidence" value="ECO:0007669"/>
    <property type="project" value="InterPro"/>
</dbReference>
<dbReference type="EC" id="2.1.1.-" evidence="4"/>
<dbReference type="STRING" id="931626.Awo_c05440"/>
<dbReference type="GO" id="GO:0032259">
    <property type="term" value="P:methylation"/>
    <property type="evidence" value="ECO:0007669"/>
    <property type="project" value="UniProtKB-KW"/>
</dbReference>
<reference evidence="4 5" key="2">
    <citation type="journal article" date="2012" name="PLoS ONE">
        <title>An ancient pathway combining carbon dioxide fixation with the generation and utilization of a sodium ion gradient for ATP synthesis.</title>
        <authorList>
            <person name="Poehlein A."/>
            <person name="Schmidt S."/>
            <person name="Kaster A.K."/>
            <person name="Goenrich M."/>
            <person name="Vollmers J."/>
            <person name="Thurmer A."/>
            <person name="Bertsch J."/>
            <person name="Schuchmann K."/>
            <person name="Voigt B."/>
            <person name="Hecker M."/>
            <person name="Daniel R."/>
            <person name="Thauer R.K."/>
            <person name="Gottschalk G."/>
            <person name="Muller V."/>
        </authorList>
    </citation>
    <scope>NUCLEOTIDE SEQUENCE [LARGE SCALE GENOMIC DNA]</scope>
    <source>
        <strain evidence="5">ATCC 29683 / DSM 1030 / JCM 2381 / KCTC 1655 / WB1</strain>
    </source>
</reference>
<evidence type="ECO:0000313" key="4">
    <source>
        <dbReference type="EMBL" id="AFA47343.1"/>
    </source>
</evidence>
<evidence type="ECO:0000256" key="2">
    <source>
        <dbReference type="ARBA" id="ARBA00022603"/>
    </source>
</evidence>
<keyword evidence="2 4" id="KW-0489">Methyltransferase</keyword>
<dbReference type="AlphaFoldDB" id="H6LIG9"/>
<keyword evidence="3 4" id="KW-0808">Transferase</keyword>
<gene>
    <name evidence="4" type="primary">mttB4</name>
    <name evidence="4" type="ordered locus">Awo_c05440</name>
</gene>
<accession>H6LIG9</accession>
<evidence type="ECO:0000256" key="3">
    <source>
        <dbReference type="ARBA" id="ARBA00022679"/>
    </source>
</evidence>
<dbReference type="InterPro" id="IPR010426">
    <property type="entry name" value="MTTB_MeTrfase"/>
</dbReference>
<comment type="similarity">
    <text evidence="1">Belongs to the trimethylamine methyltransferase family.</text>
</comment>
<evidence type="ECO:0000256" key="1">
    <source>
        <dbReference type="ARBA" id="ARBA00007137"/>
    </source>
</evidence>
<dbReference type="KEGG" id="awo:Awo_c05440"/>
<sequence>MAIEGIKSYYSANKARYTTITEAECEVIIEATLEIMETAEQIIGEKRTLEILKKAGCPVNGKKVTIPRELVIKAIQTAPSSFTLYNRNGEPAMEIGGTNSYFGLGPTNPYFCDFETEERRTSVSEDTKNSMIIADALPNIDFMMSLSGSNDGPANNAEVMEMKMMLQNTTKPIIGWGNSPEGIAEIIEMCGAVAGSVEAFKEKPFVGIYVGDPVTPLTHPKDSLEKLLYCCENNIPAIYLSDSQLGTLTPVTLAGSVVVGLAEVMTGLVISQLVNEGCVYVGGVINLSVDMKPVNVCYGSPEFCLGNGACYDVLHYLNLPIWGTANITDSKFVDEQAAIEGSMTSLTSCLNGAHMIHDAGFIEGAMSAALEQIVMSNEIISYARRVREGMVIDKDTLALDLIREVGAGGTYITELHTLKNFKKVWESTLFDHSIYDPAITPTRMYERIKKKVASILETHQPQPLAPEIIEKIASIYEASVERVNNTQKNKNKK</sequence>
<dbReference type="eggNOG" id="COG5598">
    <property type="taxonomic scope" value="Bacteria"/>
</dbReference>